<gene>
    <name evidence="10" type="ORF">B0A48_01284</name>
</gene>
<evidence type="ECO:0000313" key="11">
    <source>
        <dbReference type="Proteomes" id="UP000192596"/>
    </source>
</evidence>
<evidence type="ECO:0000259" key="8">
    <source>
        <dbReference type="Pfam" id="PF10337"/>
    </source>
</evidence>
<feature type="transmembrane region" description="Helical" evidence="6">
    <location>
        <begin position="683"/>
        <end position="704"/>
    </location>
</feature>
<evidence type="ECO:0000256" key="5">
    <source>
        <dbReference type="SAM" id="MobiDB-lite"/>
    </source>
</evidence>
<feature type="transmembrane region" description="Helical" evidence="6">
    <location>
        <begin position="103"/>
        <end position="127"/>
    </location>
</feature>
<evidence type="ECO:0008006" key="12">
    <source>
        <dbReference type="Google" id="ProtNLM"/>
    </source>
</evidence>
<feature type="transmembrane region" description="Helical" evidence="6">
    <location>
        <begin position="218"/>
        <end position="237"/>
    </location>
</feature>
<dbReference type="PANTHER" id="PTHR37994">
    <property type="entry name" value="ARAE_2_N DOMAIN-CONTAINING PROTEIN-RELATED"/>
    <property type="match status" value="1"/>
</dbReference>
<feature type="transmembrane region" description="Helical" evidence="6">
    <location>
        <begin position="159"/>
        <end position="177"/>
    </location>
</feature>
<dbReference type="STRING" id="1507870.A0A1V8TSU2"/>
<evidence type="ECO:0000259" key="7">
    <source>
        <dbReference type="Pfam" id="PF10334"/>
    </source>
</evidence>
<feature type="transmembrane region" description="Helical" evidence="6">
    <location>
        <begin position="709"/>
        <end position="726"/>
    </location>
</feature>
<dbReference type="AlphaFoldDB" id="A0A1V8TSU2"/>
<evidence type="ECO:0000256" key="1">
    <source>
        <dbReference type="ARBA" id="ARBA00004141"/>
    </source>
</evidence>
<feature type="transmembrane region" description="Helical" evidence="6">
    <location>
        <begin position="184"/>
        <end position="206"/>
    </location>
</feature>
<feature type="transmembrane region" description="Helical" evidence="6">
    <location>
        <begin position="732"/>
        <end position="751"/>
    </location>
</feature>
<dbReference type="GO" id="GO:0016020">
    <property type="term" value="C:membrane"/>
    <property type="evidence" value="ECO:0007669"/>
    <property type="project" value="UniProtKB-SubCell"/>
</dbReference>
<organism evidence="10 11">
    <name type="scientific">Cryoendolithus antarcticus</name>
    <dbReference type="NCBI Taxonomy" id="1507870"/>
    <lineage>
        <taxon>Eukaryota</taxon>
        <taxon>Fungi</taxon>
        <taxon>Dikarya</taxon>
        <taxon>Ascomycota</taxon>
        <taxon>Pezizomycotina</taxon>
        <taxon>Dothideomycetes</taxon>
        <taxon>Dothideomycetidae</taxon>
        <taxon>Cladosporiales</taxon>
        <taxon>Cladosporiaceae</taxon>
        <taxon>Cryoendolithus</taxon>
    </lineage>
</organism>
<feature type="region of interest" description="Disordered" evidence="5">
    <location>
        <begin position="1"/>
        <end position="29"/>
    </location>
</feature>
<feature type="domain" description="Integral membrane bound transporter" evidence="9">
    <location>
        <begin position="646"/>
        <end position="792"/>
    </location>
</feature>
<comment type="caution">
    <text evidence="10">The sequence shown here is derived from an EMBL/GenBank/DDBJ whole genome shotgun (WGS) entry which is preliminary data.</text>
</comment>
<evidence type="ECO:0000256" key="3">
    <source>
        <dbReference type="ARBA" id="ARBA00022989"/>
    </source>
</evidence>
<dbReference type="InterPro" id="IPR049453">
    <property type="entry name" value="Memb_transporter_dom"/>
</dbReference>
<dbReference type="EMBL" id="NAJO01000002">
    <property type="protein sequence ID" value="OQO14408.1"/>
    <property type="molecule type" value="Genomic_DNA"/>
</dbReference>
<proteinExistence type="predicted"/>
<keyword evidence="4 6" id="KW-0472">Membrane</keyword>
<feature type="region of interest" description="Disordered" evidence="5">
    <location>
        <begin position="1042"/>
        <end position="1067"/>
    </location>
</feature>
<feature type="transmembrane region" description="Helical" evidence="6">
    <location>
        <begin position="73"/>
        <end position="91"/>
    </location>
</feature>
<dbReference type="InterPro" id="IPR018820">
    <property type="entry name" value="BRE4-related_DUF2421"/>
</dbReference>
<keyword evidence="3 6" id="KW-1133">Transmembrane helix</keyword>
<comment type="subcellular location">
    <subcellularLocation>
        <location evidence="1">Membrane</location>
        <topology evidence="1">Multi-pass membrane protein</topology>
    </subcellularLocation>
</comment>
<protein>
    <recommendedName>
        <fullName evidence="12">ER transporter 6TM N-terminal domain-containing protein</fullName>
    </recommendedName>
</protein>
<keyword evidence="11" id="KW-1185">Reference proteome</keyword>
<feature type="transmembrane region" description="Helical" evidence="6">
    <location>
        <begin position="661"/>
        <end position="677"/>
    </location>
</feature>
<dbReference type="Proteomes" id="UP000192596">
    <property type="component" value="Unassembled WGS sequence"/>
</dbReference>
<evidence type="ECO:0000256" key="4">
    <source>
        <dbReference type="ARBA" id="ARBA00023136"/>
    </source>
</evidence>
<reference evidence="11" key="1">
    <citation type="submission" date="2017-03" db="EMBL/GenBank/DDBJ databases">
        <title>Genomes of endolithic fungi from Antarctica.</title>
        <authorList>
            <person name="Coleine C."/>
            <person name="Masonjones S."/>
            <person name="Stajich J.E."/>
        </authorList>
    </citation>
    <scope>NUCLEOTIDE SEQUENCE [LARGE SCALE GENOMIC DNA]</scope>
    <source>
        <strain evidence="11">CCFEE 5527</strain>
    </source>
</reference>
<dbReference type="PANTHER" id="PTHR37994:SF4">
    <property type="entry name" value="ER TRANSPORTER 6TM N-TERMINAL DOMAIN-CONTAINING PROTEIN-RELATED"/>
    <property type="match status" value="1"/>
</dbReference>
<feature type="compositionally biased region" description="Basic and acidic residues" evidence="5">
    <location>
        <begin position="1"/>
        <end position="12"/>
    </location>
</feature>
<sequence>MSRTDDRDEHGPTYHPVDGPTTEPQRSQSLSARAKSLWTKTGITWPVYKLMFKGALAPTIATALFQADSYSTTFTTVGYLTGIMAILSIVIQPRAKFLQTMLVNVLFVCIAAAVVILAFYCCVQARLHSVEAVEPGNGGSDTSGTAAQGAQTAPYNSSASAVAGVWLMVLVYTWATVRAAKPQFMIPTIAASIITNVGLVYAPQFSTMAQAEAFVKKLMSAIFTGFGIGTGVSLFIFPATSRKVVFNDFAAYITSMRSALAANMTYMHSLEDSDMFTFKRTETARHRLVQSPEAQGVKAKMLALSGLHAKLTGDLPFAKREVAFGSLGPDDLQQIAKLLRMIMLPLLGLSCLSDIFERITEERGWGDVPVDHPEDTTAPEAGTKMRAVLEWHELTRKLREPFSDIAETIDQGLEHVGLVLSLTKPSPQTDLAEDLEAKDTQPRPGSKDFGTYLDRRTSTFHEQKQDMLKVWCSVKGIELPGGFFTDPDVTAKFQDPEWLRLDHDSEVRRRSRRQLYICLYMEFLLWSVGRRVYDLVAFVEHKRVTGKLDKRRLVVPGSKRLRKWAISLFRRDVDTRDDQQIEGNDQMTTVYLGEAFGKKKDPMHLPPHNAWERFSDKLRRIPAFLSSPPSVFGFRVACATMCVAIIGYLHDTQTMYTKERLFWAQIMVAIGMQPTAGQGLRNAMLRILGTGVFMLAALVCWYIVDTKTAGVIVFYFLFIHAGPYIIVKYPTLTTLGMIGPITMTLIIGYALQVRKVGIEAAISNGQAYHPVYVLGPLRLATVSGGLFLGWLWTVFPWPISEHSEQRKNLGSALYLLANYYSVMHETVRARLRGLDDDSTIKGSVSQRLDKARRTLYGKCNLVLSGMRLRSAVIKYDVPIGGRFPSQQFQDIIESMQSTLNFMVLVSFASTSFTEMQSSDPSTSSSEWLHTFRRLIGETNVTSQSITTLLSLMSASVTNGQALPPYLRVPEPFQYSQRLDEMDADLLSVRHIAEPGYASFAVVQIGTKCIIDDLKKLLAQVKDLVGELDFSYHVISTKDGAANESEETLTYTKSNPTTDQDQNGATKT</sequence>
<dbReference type="Pfam" id="PF10334">
    <property type="entry name" value="BRE4"/>
    <property type="match status" value="1"/>
</dbReference>
<feature type="domain" description="Putative ER transporter 6TM N-terminal" evidence="8">
    <location>
        <begin position="49"/>
        <end position="423"/>
    </location>
</feature>
<feature type="domain" description="DUF2421" evidence="7">
    <location>
        <begin position="796"/>
        <end position="1026"/>
    </location>
</feature>
<name>A0A1V8TSU2_9PEZI</name>
<accession>A0A1V8TSU2</accession>
<feature type="transmembrane region" description="Helical" evidence="6">
    <location>
        <begin position="632"/>
        <end position="649"/>
    </location>
</feature>
<evidence type="ECO:0000256" key="6">
    <source>
        <dbReference type="SAM" id="Phobius"/>
    </source>
</evidence>
<dbReference type="Pfam" id="PF13515">
    <property type="entry name" value="FUSC_2"/>
    <property type="match status" value="1"/>
</dbReference>
<feature type="compositionally biased region" description="Polar residues" evidence="5">
    <location>
        <begin position="1047"/>
        <end position="1067"/>
    </location>
</feature>
<keyword evidence="2 6" id="KW-0812">Transmembrane</keyword>
<feature type="transmembrane region" description="Helical" evidence="6">
    <location>
        <begin position="771"/>
        <end position="792"/>
    </location>
</feature>
<evidence type="ECO:0000313" key="10">
    <source>
        <dbReference type="EMBL" id="OQO14408.1"/>
    </source>
</evidence>
<evidence type="ECO:0000256" key="2">
    <source>
        <dbReference type="ARBA" id="ARBA00022692"/>
    </source>
</evidence>
<dbReference type="InterPro" id="IPR018823">
    <property type="entry name" value="ArAE_2_N"/>
</dbReference>
<evidence type="ECO:0000259" key="9">
    <source>
        <dbReference type="Pfam" id="PF13515"/>
    </source>
</evidence>
<dbReference type="OrthoDB" id="2274698at2759"/>
<feature type="region of interest" description="Disordered" evidence="5">
    <location>
        <begin position="433"/>
        <end position="452"/>
    </location>
</feature>
<dbReference type="InParanoid" id="A0A1V8TSU2"/>
<dbReference type="Pfam" id="PF10337">
    <property type="entry name" value="ArAE_2_N"/>
    <property type="match status" value="1"/>
</dbReference>